<proteinExistence type="predicted"/>
<dbReference type="EMBL" id="MN739850">
    <property type="protein sequence ID" value="QHT74432.1"/>
    <property type="molecule type" value="Genomic_DNA"/>
</dbReference>
<keyword evidence="1" id="KW-0812">Transmembrane</keyword>
<keyword evidence="1" id="KW-0472">Membrane</keyword>
<feature type="transmembrane region" description="Helical" evidence="1">
    <location>
        <begin position="68"/>
        <end position="89"/>
    </location>
</feature>
<organism evidence="2">
    <name type="scientific">viral metagenome</name>
    <dbReference type="NCBI Taxonomy" id="1070528"/>
    <lineage>
        <taxon>unclassified sequences</taxon>
        <taxon>metagenomes</taxon>
        <taxon>organismal metagenomes</taxon>
    </lineage>
</organism>
<reference evidence="2" key="1">
    <citation type="journal article" date="2020" name="Nature">
        <title>Giant virus diversity and host interactions through global metagenomics.</title>
        <authorList>
            <person name="Schulz F."/>
            <person name="Roux S."/>
            <person name="Paez-Espino D."/>
            <person name="Jungbluth S."/>
            <person name="Walsh D.A."/>
            <person name="Denef V.J."/>
            <person name="McMahon K.D."/>
            <person name="Konstantinidis K.T."/>
            <person name="Eloe-Fadrosh E.A."/>
            <person name="Kyrpides N.C."/>
            <person name="Woyke T."/>
        </authorList>
    </citation>
    <scope>NUCLEOTIDE SEQUENCE</scope>
    <source>
        <strain evidence="2">GVMAG-M-3300023179-59</strain>
    </source>
</reference>
<evidence type="ECO:0000313" key="2">
    <source>
        <dbReference type="EMBL" id="QHT74432.1"/>
    </source>
</evidence>
<keyword evidence="1" id="KW-1133">Transmembrane helix</keyword>
<sequence>MSRRRYGCINEDNKEVEPSIETINNVGTNANEDTMKHKMVLRVFEYCNMFISMFGIYFLWIISHYICSHLYIHVCVPATIFGFISSPFVATAPHCQALRWVIYQGGNSIIAMWFVTGTWVVRYYMIPIKSA</sequence>
<feature type="transmembrane region" description="Helical" evidence="1">
    <location>
        <begin position="101"/>
        <end position="125"/>
    </location>
</feature>
<accession>A0A6C0H1M2</accession>
<evidence type="ECO:0000256" key="1">
    <source>
        <dbReference type="SAM" id="Phobius"/>
    </source>
</evidence>
<dbReference type="AlphaFoldDB" id="A0A6C0H1M2"/>
<feature type="transmembrane region" description="Helical" evidence="1">
    <location>
        <begin position="43"/>
        <end position="62"/>
    </location>
</feature>
<evidence type="ECO:0008006" key="3">
    <source>
        <dbReference type="Google" id="ProtNLM"/>
    </source>
</evidence>
<name>A0A6C0H1M2_9ZZZZ</name>
<protein>
    <recommendedName>
        <fullName evidence="3">Transmembrane protein</fullName>
    </recommendedName>
</protein>